<dbReference type="SUPFAM" id="SSF46785">
    <property type="entry name" value="Winged helix' DNA-binding domain"/>
    <property type="match status" value="1"/>
</dbReference>
<organism evidence="5 6">
    <name type="scientific">Chitinophaga parva</name>
    <dbReference type="NCBI Taxonomy" id="2169414"/>
    <lineage>
        <taxon>Bacteria</taxon>
        <taxon>Pseudomonadati</taxon>
        <taxon>Bacteroidota</taxon>
        <taxon>Chitinophagia</taxon>
        <taxon>Chitinophagales</taxon>
        <taxon>Chitinophagaceae</taxon>
        <taxon>Chitinophaga</taxon>
    </lineage>
</organism>
<dbReference type="AlphaFoldDB" id="A0A2T7BGF1"/>
<proteinExistence type="predicted"/>
<keyword evidence="1" id="KW-0805">Transcription regulation</keyword>
<dbReference type="OrthoDB" id="2619345at2"/>
<dbReference type="GO" id="GO:0003677">
    <property type="term" value="F:DNA binding"/>
    <property type="evidence" value="ECO:0007669"/>
    <property type="project" value="UniProtKB-KW"/>
</dbReference>
<dbReference type="InterPro" id="IPR002577">
    <property type="entry name" value="HTH_HxlR"/>
</dbReference>
<dbReference type="InterPro" id="IPR036390">
    <property type="entry name" value="WH_DNA-bd_sf"/>
</dbReference>
<dbReference type="Proteomes" id="UP000244450">
    <property type="component" value="Unassembled WGS sequence"/>
</dbReference>
<dbReference type="PROSITE" id="PS51118">
    <property type="entry name" value="HTH_HXLR"/>
    <property type="match status" value="1"/>
</dbReference>
<keyword evidence="6" id="KW-1185">Reference proteome</keyword>
<dbReference type="InterPro" id="IPR036388">
    <property type="entry name" value="WH-like_DNA-bd_sf"/>
</dbReference>
<dbReference type="Gene3D" id="1.10.10.10">
    <property type="entry name" value="Winged helix-like DNA-binding domain superfamily/Winged helix DNA-binding domain"/>
    <property type="match status" value="1"/>
</dbReference>
<keyword evidence="3" id="KW-0804">Transcription</keyword>
<evidence type="ECO:0000256" key="2">
    <source>
        <dbReference type="ARBA" id="ARBA00023125"/>
    </source>
</evidence>
<accession>A0A2T7BGF1</accession>
<dbReference type="EMBL" id="QCYK01000002">
    <property type="protein sequence ID" value="PUZ25357.1"/>
    <property type="molecule type" value="Genomic_DNA"/>
</dbReference>
<gene>
    <name evidence="5" type="ORF">DCC81_13745</name>
</gene>
<evidence type="ECO:0000313" key="6">
    <source>
        <dbReference type="Proteomes" id="UP000244450"/>
    </source>
</evidence>
<reference evidence="5 6" key="1">
    <citation type="submission" date="2018-04" db="EMBL/GenBank/DDBJ databases">
        <title>Chitinophaga fuyangensis sp. nov., isolated from soil in a chemical factory.</title>
        <authorList>
            <person name="Chen K."/>
        </authorList>
    </citation>
    <scope>NUCLEOTIDE SEQUENCE [LARGE SCALE GENOMIC DNA]</scope>
    <source>
        <strain evidence="5 6">LY-1</strain>
    </source>
</reference>
<dbReference type="Pfam" id="PF01638">
    <property type="entry name" value="HxlR"/>
    <property type="match status" value="1"/>
</dbReference>
<sequence length="149" mass="16625">MVCTDQFTIHSRETCKAALNAVSDTLYVLNGKWKLPIIISLAEGPLRFAALQRTLGDITPKILSKELKELELNEFVTREVYPTKPVTVVYSLTPYSQTVQPIITAMREWGQQHKKRLQESARKRNAAAAAEHAEVPAAATRQELVPVAV</sequence>
<keyword evidence="2" id="KW-0238">DNA-binding</keyword>
<evidence type="ECO:0000256" key="3">
    <source>
        <dbReference type="ARBA" id="ARBA00023163"/>
    </source>
</evidence>
<evidence type="ECO:0000259" key="4">
    <source>
        <dbReference type="PROSITE" id="PS51118"/>
    </source>
</evidence>
<dbReference type="PANTHER" id="PTHR33204">
    <property type="entry name" value="TRANSCRIPTIONAL REGULATOR, MARR FAMILY"/>
    <property type="match status" value="1"/>
</dbReference>
<feature type="domain" description="HTH hxlR-type" evidence="4">
    <location>
        <begin position="15"/>
        <end position="118"/>
    </location>
</feature>
<dbReference type="PANTHER" id="PTHR33204:SF29">
    <property type="entry name" value="TRANSCRIPTIONAL REGULATOR"/>
    <property type="match status" value="1"/>
</dbReference>
<comment type="caution">
    <text evidence="5">The sequence shown here is derived from an EMBL/GenBank/DDBJ whole genome shotgun (WGS) entry which is preliminary data.</text>
</comment>
<name>A0A2T7BGF1_9BACT</name>
<protein>
    <submittedName>
        <fullName evidence="5">Transcriptional regulator</fullName>
    </submittedName>
</protein>
<evidence type="ECO:0000313" key="5">
    <source>
        <dbReference type="EMBL" id="PUZ25357.1"/>
    </source>
</evidence>
<dbReference type="RefSeq" id="WP_108687195.1">
    <property type="nucleotide sequence ID" value="NZ_QCYK01000002.1"/>
</dbReference>
<evidence type="ECO:0000256" key="1">
    <source>
        <dbReference type="ARBA" id="ARBA00023015"/>
    </source>
</evidence>